<evidence type="ECO:0000256" key="2">
    <source>
        <dbReference type="ARBA" id="ARBA00022679"/>
    </source>
</evidence>
<dbReference type="GO" id="GO:0008168">
    <property type="term" value="F:methyltransferase activity"/>
    <property type="evidence" value="ECO:0007669"/>
    <property type="project" value="UniProtKB-KW"/>
</dbReference>
<comment type="caution">
    <text evidence="5">The sequence shown here is derived from an EMBL/GenBank/DDBJ whole genome shotgun (WGS) entry which is preliminary data.</text>
</comment>
<reference evidence="5 6" key="1">
    <citation type="submission" date="2020-01" db="EMBL/GenBank/DDBJ databases">
        <title>Herbidospora sp. NEAU-GS84 nov., a novel actinomycete isolated from soil.</title>
        <authorList>
            <person name="Han L."/>
        </authorList>
    </citation>
    <scope>NUCLEOTIDE SEQUENCE [LARGE SCALE GENOMIC DNA]</scope>
    <source>
        <strain evidence="5 6">NEAU-GS84</strain>
    </source>
</reference>
<name>A0A7C9P004_9ACTN</name>
<gene>
    <name evidence="5" type="ORF">GT755_12270</name>
</gene>
<evidence type="ECO:0000256" key="1">
    <source>
        <dbReference type="ARBA" id="ARBA00022603"/>
    </source>
</evidence>
<dbReference type="Gene3D" id="3.40.50.150">
    <property type="entry name" value="Vaccinia Virus protein VP39"/>
    <property type="match status" value="1"/>
</dbReference>
<dbReference type="GO" id="GO:0009307">
    <property type="term" value="P:DNA restriction-modification system"/>
    <property type="evidence" value="ECO:0007669"/>
    <property type="project" value="UniProtKB-KW"/>
</dbReference>
<dbReference type="Pfam" id="PF00145">
    <property type="entry name" value="DNA_methylase"/>
    <property type="match status" value="1"/>
</dbReference>
<dbReference type="PROSITE" id="PS00095">
    <property type="entry name" value="C5_MTASE_2"/>
    <property type="match status" value="1"/>
</dbReference>
<dbReference type="Proteomes" id="UP000479526">
    <property type="component" value="Unassembled WGS sequence"/>
</dbReference>
<evidence type="ECO:0000256" key="3">
    <source>
        <dbReference type="ARBA" id="ARBA00022691"/>
    </source>
</evidence>
<evidence type="ECO:0000256" key="4">
    <source>
        <dbReference type="ARBA" id="ARBA00022747"/>
    </source>
</evidence>
<keyword evidence="1 5" id="KW-0489">Methyltransferase</keyword>
<dbReference type="AlphaFoldDB" id="A0A7C9P004"/>
<dbReference type="InterPro" id="IPR001525">
    <property type="entry name" value="C5_MeTfrase"/>
</dbReference>
<evidence type="ECO:0000313" key="6">
    <source>
        <dbReference type="Proteomes" id="UP000479526"/>
    </source>
</evidence>
<sequence>MWRVSLLERVTAKPLRQAVAEWTTYTGIVWCPTVEYGTWLCRRNGLVHWTGNCGAGGSSQGADAVPGVTVTRAANHWDRAIESHAANFPDVDHWKGDIREAPVERWPVADLFWASPECPQWSVARGKRRDFDSTLQDSIFDVGPGPDEEAERSRALMEEVPMYLRGVQQRGGLVLAGVVENVVDVRAWDQWDRWVGEIRKLGYRTRLIAMNSMHALSARTPRAPQSRDRLYVAYWHRSIGRDPDWDKWLRPAAWCSTCGQWVSALQSFKTLGADMGRYRQQYVYRCPRTSCRNQVVEPFALPAAAAIDWSLPGQRIGDRAKPLAEKTMARIEAGLKKYARPIVVPAGGTWRNDAAPVTEPMSTRTTRENDGVAVPPFITVHRGGEGDIRTGAITEVLPTATASGNHLGIAVPPFLVPLRSGRNRSLRADVDPLATVVADGGNHGLVVPPLLVPVEGREGKEAAPADQPLRTQTARNETGLAWLPFVAELRGGGSDARSVAEALATVTASGNHHGLVTPPPGFVMRNNTPRGDAGQMSTPFHEPLRALTTAGHQSVITWEHLLVPYFGKGQARSVGEPVGTLTTRDKYALVGAMPDIEDVLFRMLEPHEIGAAMAFGEAYVVLGNKRERVRQYGNAVTPPVAEVIVSALVECITGEDLERFPGVAA</sequence>
<dbReference type="SUPFAM" id="SSF53335">
    <property type="entry name" value="S-adenosyl-L-methionine-dependent methyltransferases"/>
    <property type="match status" value="2"/>
</dbReference>
<keyword evidence="4" id="KW-0680">Restriction system</keyword>
<dbReference type="InterPro" id="IPR031303">
    <property type="entry name" value="C5_meth_CS"/>
</dbReference>
<dbReference type="Gene3D" id="3.90.120.10">
    <property type="entry name" value="DNA Methylase, subunit A, domain 2"/>
    <property type="match status" value="1"/>
</dbReference>
<proteinExistence type="predicted"/>
<dbReference type="EMBL" id="WXEW01000003">
    <property type="protein sequence ID" value="NAS22457.1"/>
    <property type="molecule type" value="Genomic_DNA"/>
</dbReference>
<dbReference type="GO" id="GO:0032259">
    <property type="term" value="P:methylation"/>
    <property type="evidence" value="ECO:0007669"/>
    <property type="project" value="UniProtKB-KW"/>
</dbReference>
<keyword evidence="6" id="KW-1185">Reference proteome</keyword>
<accession>A0A7C9P004</accession>
<keyword evidence="3" id="KW-0949">S-adenosyl-L-methionine</keyword>
<evidence type="ECO:0000313" key="5">
    <source>
        <dbReference type="EMBL" id="NAS22457.1"/>
    </source>
</evidence>
<protein>
    <submittedName>
        <fullName evidence="5">DNA cytosine methyltransferase</fullName>
    </submittedName>
</protein>
<dbReference type="InterPro" id="IPR029063">
    <property type="entry name" value="SAM-dependent_MTases_sf"/>
</dbReference>
<organism evidence="5 6">
    <name type="scientific">Herbidospora solisilvae</name>
    <dbReference type="NCBI Taxonomy" id="2696284"/>
    <lineage>
        <taxon>Bacteria</taxon>
        <taxon>Bacillati</taxon>
        <taxon>Actinomycetota</taxon>
        <taxon>Actinomycetes</taxon>
        <taxon>Streptosporangiales</taxon>
        <taxon>Streptosporangiaceae</taxon>
        <taxon>Herbidospora</taxon>
    </lineage>
</organism>
<keyword evidence="2 5" id="KW-0808">Transferase</keyword>